<comment type="caution">
    <text evidence="1">The sequence shown here is derived from an EMBL/GenBank/DDBJ whole genome shotgun (WGS) entry which is preliminary data.</text>
</comment>
<dbReference type="AlphaFoldDB" id="A0A2N6QQI9"/>
<proteinExistence type="predicted"/>
<dbReference type="EMBL" id="PNGJ01000005">
    <property type="protein sequence ID" value="PMC24067.1"/>
    <property type="molecule type" value="Genomic_DNA"/>
</dbReference>
<reference evidence="1 2" key="1">
    <citation type="submission" date="2017-09" db="EMBL/GenBank/DDBJ databases">
        <title>Bacterial strain isolated from the female urinary microbiota.</title>
        <authorList>
            <person name="Thomas-White K."/>
            <person name="Kumar N."/>
            <person name="Forster S."/>
            <person name="Putonti C."/>
            <person name="Lawley T."/>
            <person name="Wolfe A.J."/>
        </authorList>
    </citation>
    <scope>NUCLEOTIDE SEQUENCE [LARGE SCALE GENOMIC DNA]</scope>
    <source>
        <strain evidence="1 2">UMB0536</strain>
    </source>
</reference>
<gene>
    <name evidence="1" type="ORF">CJ231_07235</name>
</gene>
<name>A0A2N6QQI9_9BACT</name>
<organism evidence="1 2">
    <name type="scientific">Hoylesella buccalis</name>
    <dbReference type="NCBI Taxonomy" id="28127"/>
    <lineage>
        <taxon>Bacteria</taxon>
        <taxon>Pseudomonadati</taxon>
        <taxon>Bacteroidota</taxon>
        <taxon>Bacteroidia</taxon>
        <taxon>Bacteroidales</taxon>
        <taxon>Prevotellaceae</taxon>
        <taxon>Hoylesella</taxon>
    </lineage>
</organism>
<sequence>MNVHFKNGTKVQFSSEIVDYVDFTEKPTAPKSTAGEYVDLGLSVKWASCNLGATKPSQTGGLYAWGETSTKNEYAEDNYAYYDSSTSTYTDIGHDISGSQYDAATVQLGKNWRIPSKEEYRELYNNCKWEWSSLDGVYGYIVKGPNGNTVFFPVKSRGRGEYWTSNSTSYRKASYALLFSKGEIGYQGPFGGWDCNYNKKYDGFAIRPVYSPSSSDGISNITEYISIARTGISTSVQSNGTVYKVTFEIKNNSTETIHLSSLGGIDINTNLEGGKSYSITLQSSTAALQNYQQTLIFTYNGKSYSIKG</sequence>
<evidence type="ECO:0000313" key="2">
    <source>
        <dbReference type="Proteomes" id="UP000235564"/>
    </source>
</evidence>
<protein>
    <submittedName>
        <fullName evidence="1">Uncharacterized protein</fullName>
    </submittedName>
</protein>
<accession>A0A2N6QQI9</accession>
<dbReference type="Proteomes" id="UP000235564">
    <property type="component" value="Unassembled WGS sequence"/>
</dbReference>
<evidence type="ECO:0000313" key="1">
    <source>
        <dbReference type="EMBL" id="PMC24067.1"/>
    </source>
</evidence>